<evidence type="ECO:0000256" key="2">
    <source>
        <dbReference type="ARBA" id="ARBA00023125"/>
    </source>
</evidence>
<dbReference type="SUPFAM" id="SSF56349">
    <property type="entry name" value="DNA breaking-rejoining enzymes"/>
    <property type="match status" value="1"/>
</dbReference>
<keyword evidence="2 4" id="KW-0238">DNA-binding</keyword>
<proteinExistence type="predicted"/>
<evidence type="ECO:0000256" key="1">
    <source>
        <dbReference type="ARBA" id="ARBA00022908"/>
    </source>
</evidence>
<dbReference type="GO" id="GO:0006310">
    <property type="term" value="P:DNA recombination"/>
    <property type="evidence" value="ECO:0007669"/>
    <property type="project" value="UniProtKB-KW"/>
</dbReference>
<feature type="region of interest" description="Disordered" evidence="5">
    <location>
        <begin position="385"/>
        <end position="434"/>
    </location>
</feature>
<feature type="compositionally biased region" description="Basic and acidic residues" evidence="5">
    <location>
        <begin position="416"/>
        <end position="429"/>
    </location>
</feature>
<dbReference type="PROSITE" id="PS51900">
    <property type="entry name" value="CB"/>
    <property type="match status" value="1"/>
</dbReference>
<evidence type="ECO:0000256" key="4">
    <source>
        <dbReference type="PROSITE-ProRule" id="PRU01248"/>
    </source>
</evidence>
<protein>
    <submittedName>
        <fullName evidence="7">Phage integrase family protein</fullName>
    </submittedName>
</protein>
<dbReference type="GO" id="GO:0015074">
    <property type="term" value="P:DNA integration"/>
    <property type="evidence" value="ECO:0007669"/>
    <property type="project" value="UniProtKB-KW"/>
</dbReference>
<dbReference type="GO" id="GO:0003677">
    <property type="term" value="F:DNA binding"/>
    <property type="evidence" value="ECO:0007669"/>
    <property type="project" value="UniProtKB-UniRule"/>
</dbReference>
<sequence>MASIILKKNKSIEIRFTNSSGKKQSIYPGKIAKRTAESMGRKIDHIVSRQIVRSEPDRDVTEWLADLPDKLYRKLVKKGLAPPRIVAVPEPEPDLAPTIKQWTDDYIKKHPGKPSTIEQLKITARSLCRKFGDDRRIDAINAGDAEDYRKWLQTEGNERRKFKFPLAEGTVRRRIGRSKQFFKAAIKHQIITQNPFADEASAVSGNPNRLFMVPADWIEECIRKAPCEDWRIILAFARYAGMRSHETRIQKWEDIDLPNNVMMVRSHKSPPVRRCPIFPELRPHLLRAKEYAKSGAEYVQSRYASDANILTTMEKIVTHAGYTPWPKLMQNLRATRETELLAHYPCKDVTSWLGNSPAVANKHYAMAMQSSFDRAITNGAKIVGVTSTPPAEKKRLSDEEVVDSETPPNPPPTVQDKGRESETRNRVDEENPANNWLCLQSALADLPLSCPTRT</sequence>
<feature type="domain" description="Core-binding (CB)" evidence="6">
    <location>
        <begin position="97"/>
        <end position="186"/>
    </location>
</feature>
<keyword evidence="8" id="KW-1185">Reference proteome</keyword>
<dbReference type="InterPro" id="IPR010998">
    <property type="entry name" value="Integrase_recombinase_N"/>
</dbReference>
<dbReference type="InterPro" id="IPR044068">
    <property type="entry name" value="CB"/>
</dbReference>
<dbReference type="EMBL" id="ANOG01000512">
    <property type="protein sequence ID" value="EMI19528.1"/>
    <property type="molecule type" value="Genomic_DNA"/>
</dbReference>
<keyword evidence="3" id="KW-0233">DNA recombination</keyword>
<reference evidence="7 8" key="1">
    <citation type="journal article" date="2013" name="Mar. Genomics">
        <title>Expression of sulfatases in Rhodopirellula baltica and the diversity of sulfatases in the genus Rhodopirellula.</title>
        <authorList>
            <person name="Wegner C.E."/>
            <person name="Richter-Heitmann T."/>
            <person name="Klindworth A."/>
            <person name="Klockow C."/>
            <person name="Richter M."/>
            <person name="Achstetter T."/>
            <person name="Glockner F.O."/>
            <person name="Harder J."/>
        </authorList>
    </citation>
    <scope>NUCLEOTIDE SEQUENCE [LARGE SCALE GENOMIC DNA]</scope>
    <source>
        <strain evidence="7 8">SM1</strain>
    </source>
</reference>
<name>M5RJM9_9BACT</name>
<evidence type="ECO:0000259" key="6">
    <source>
        <dbReference type="PROSITE" id="PS51900"/>
    </source>
</evidence>
<comment type="caution">
    <text evidence="7">The sequence shown here is derived from an EMBL/GenBank/DDBJ whole genome shotgun (WGS) entry which is preliminary data.</text>
</comment>
<accession>M5RJM9</accession>
<evidence type="ECO:0000256" key="5">
    <source>
        <dbReference type="SAM" id="MobiDB-lite"/>
    </source>
</evidence>
<gene>
    <name evidence="7" type="ORF">RMSM_03559</name>
</gene>
<keyword evidence="1" id="KW-0229">DNA integration</keyword>
<dbReference type="InterPro" id="IPR025269">
    <property type="entry name" value="SAM-like_dom"/>
</dbReference>
<dbReference type="Gene3D" id="1.10.443.10">
    <property type="entry name" value="Intergrase catalytic core"/>
    <property type="match status" value="1"/>
</dbReference>
<organism evidence="7 8">
    <name type="scientific">Rhodopirellula maiorica SM1</name>
    <dbReference type="NCBI Taxonomy" id="1265738"/>
    <lineage>
        <taxon>Bacteria</taxon>
        <taxon>Pseudomonadati</taxon>
        <taxon>Planctomycetota</taxon>
        <taxon>Planctomycetia</taxon>
        <taxon>Pirellulales</taxon>
        <taxon>Pirellulaceae</taxon>
        <taxon>Novipirellula</taxon>
    </lineage>
</organism>
<dbReference type="OrthoDB" id="262002at2"/>
<evidence type="ECO:0000313" key="8">
    <source>
        <dbReference type="Proteomes" id="UP000011991"/>
    </source>
</evidence>
<dbReference type="Proteomes" id="UP000011991">
    <property type="component" value="Unassembled WGS sequence"/>
</dbReference>
<dbReference type="PATRIC" id="fig|1265738.3.peg.3565"/>
<dbReference type="AlphaFoldDB" id="M5RJM9"/>
<dbReference type="Gene3D" id="1.10.150.130">
    <property type="match status" value="1"/>
</dbReference>
<evidence type="ECO:0000313" key="7">
    <source>
        <dbReference type="EMBL" id="EMI19528.1"/>
    </source>
</evidence>
<dbReference type="Pfam" id="PF13102">
    <property type="entry name" value="Phage_int_SAM_5"/>
    <property type="match status" value="1"/>
</dbReference>
<evidence type="ECO:0000256" key="3">
    <source>
        <dbReference type="ARBA" id="ARBA00023172"/>
    </source>
</evidence>
<dbReference type="InterPro" id="IPR013762">
    <property type="entry name" value="Integrase-like_cat_sf"/>
</dbReference>
<dbReference type="InterPro" id="IPR011010">
    <property type="entry name" value="DNA_brk_join_enz"/>
</dbReference>